<sequence length="1607" mass="167253">MKSLISFLALIWLAIGDPTRTAKDGSLDPGKIRWWKDSWAPNPIELSQTNSGTSSGVTVTVNFRPQTSLPTTGNMGIVIVTVPSAFSSTTTYTSGSMAIKANTDTSYSFTLTTSLPSAAVYGPFQIVTKTSTSGQIYDANYVFGCVAVSASVSSASANSLTVNAVTLTSNTAYVGSSDGLYFTFTIPAGTNLWKHDIFEIIPDSRWTIPSSPTCASVDISGTTNNIKGPKGDNSLPCAIAATGAVNGGYKTAKSTATPATNSIYIYGLSQDVLITSSYQVKLQVSSFTLPSSAVSSSSFSWNLKIWRWGTTNLLAQYAGTGPLTPAAGTITVSSWAPYNSKLQSADIPNTTNLFYIFTTLTLQTAHPITTGSITITFNSNVDIIGGKWWQDAYDNSGSNNKALCFLNTYANGVTCSVDSTNQVAKITFFEKSSGLKANTAISITLLAKLSSGAKISSITSNDATTSTNLIDQLTTAYSWIFSSSDATTSLTTMNDFQFYAVGGTASASSSAPGSVKYKDTTTAANWKAGLQIGGNLATTQFLVGSATPTKTWVANYNLVVNLSFADSGGVQLNQLYIKKTAQFFDVATASGSTSNIAISSSTSSASVLKAGTPGSISITIASGSVPASTYTYVFAYGDPTNADTMVTALPFVTSNLATFYEIWVKASPPSGTTAPSEFFNYVYSVVPGSTTDSSLTYSPLCTDKSVGVPIYATYHALALTFNFADSKYHYYLDIAFTSSSIPTNLGSGLDNGSAFPVASATTGYSPTATISGNVVTISGLGSVSAGTSVNMLLPSGNNVGSKGTLTFYYLLDGADPSNKMVLYTNSVSDSLAATTTNVFSSATITSPSSGYTVATSSATTLNLKFGTDNTQISNYVGIGLSPGFTLPSSYTLTIGSTPTTLSPVYGISSSSSTFKGGFVVGFIPGSATVKIGTTALDLKLSSLNAPLTTGASSDANTGGSFVVYATGAMGAACVAINSVSNQVNAAKITTDSCSTDKSYTQGSDSVDSTLTLSFTAINPIPADGSIVFTISSSFSVFTSSSSFPLTTCQGVGLTDYSSTVAQKCEVTSTQIKLSKFSQIAAGSVSVKVYHAVPSSTSATALTCFSAVNTYDSNGYLIDSVTSSLQNTLTATTSSQAGTTNTNSFTSKAYPNVAGAVADIYLTFSLSKAVPQYGIITITAGFVSSLSYSSGDISSSCWTDQDYYSCQASGTSISIQLSNALAANTAMKVYLDMALTLPTSNSTSTGWTIKSSWGEVSITADSTSASPATFQQVIGTAVSNAITLSSVAAVNSQTADETTSYTFTFTSAVLVATTDSFVIEFPKDFSPLLGLASAVFPDCSPNNYYTTCSSTALGISSGTYCSVDHWKLTVTGITKGTSATTTNIDITVDGIQNPASVSGKFNLYQYGSDGSVKAYIQKTGSLTIASLPSTIVSLKDATVDTTTLSKSATYTFDFYLSSSTTFTTDHIISIYFPSQFNNKLRNGSTVPCKSVYYDESSSSTSTTTSNTLSSATSCSVSGSNVTLAFPSSLTTATATTSRIQLQLTGFYNPESGISRTAGWDISDYSTFSSSKFDQYSNKFSIAINQNSKTQIYAESWPNLNSAFIGVHL</sequence>
<reference evidence="2" key="1">
    <citation type="submission" date="2021-09" db="EMBL/GenBank/DDBJ databases">
        <authorList>
            <consortium name="AG Swart"/>
            <person name="Singh M."/>
            <person name="Singh A."/>
            <person name="Seah K."/>
            <person name="Emmerich C."/>
        </authorList>
    </citation>
    <scope>NUCLEOTIDE SEQUENCE</scope>
    <source>
        <strain evidence="2">ATCC30299</strain>
    </source>
</reference>
<feature type="signal peptide" evidence="1">
    <location>
        <begin position="1"/>
        <end position="16"/>
    </location>
</feature>
<evidence type="ECO:0000256" key="1">
    <source>
        <dbReference type="SAM" id="SignalP"/>
    </source>
</evidence>
<keyword evidence="3" id="KW-1185">Reference proteome</keyword>
<evidence type="ECO:0000313" key="3">
    <source>
        <dbReference type="Proteomes" id="UP001162131"/>
    </source>
</evidence>
<organism evidence="2 3">
    <name type="scientific">Blepharisma stoltei</name>
    <dbReference type="NCBI Taxonomy" id="1481888"/>
    <lineage>
        <taxon>Eukaryota</taxon>
        <taxon>Sar</taxon>
        <taxon>Alveolata</taxon>
        <taxon>Ciliophora</taxon>
        <taxon>Postciliodesmatophora</taxon>
        <taxon>Heterotrichea</taxon>
        <taxon>Heterotrichida</taxon>
        <taxon>Blepharismidae</taxon>
        <taxon>Blepharisma</taxon>
    </lineage>
</organism>
<dbReference type="EMBL" id="CAJZBQ010000007">
    <property type="protein sequence ID" value="CAG9312581.1"/>
    <property type="molecule type" value="Genomic_DNA"/>
</dbReference>
<keyword evidence="1" id="KW-0732">Signal</keyword>
<gene>
    <name evidence="2" type="ORF">BSTOLATCC_MIC6972</name>
</gene>
<comment type="caution">
    <text evidence="2">The sequence shown here is derived from an EMBL/GenBank/DDBJ whole genome shotgun (WGS) entry which is preliminary data.</text>
</comment>
<feature type="chain" id="PRO_5043661628" evidence="1">
    <location>
        <begin position="17"/>
        <end position="1607"/>
    </location>
</feature>
<accession>A0AAU9IH52</accession>
<evidence type="ECO:0000313" key="2">
    <source>
        <dbReference type="EMBL" id="CAG9312581.1"/>
    </source>
</evidence>
<protein>
    <submittedName>
        <fullName evidence="2">Uncharacterized protein</fullName>
    </submittedName>
</protein>
<dbReference type="Proteomes" id="UP001162131">
    <property type="component" value="Unassembled WGS sequence"/>
</dbReference>
<name>A0AAU9IH52_9CILI</name>
<proteinExistence type="predicted"/>